<evidence type="ECO:0000313" key="2">
    <source>
        <dbReference type="Proteomes" id="UP000005045"/>
    </source>
</evidence>
<dbReference type="Proteomes" id="UP000005045">
    <property type="component" value="Unassembled WGS sequence"/>
</dbReference>
<proteinExistence type="predicted"/>
<comment type="caution">
    <text evidence="1">The sequence shown here is derived from an EMBL/GenBank/DDBJ whole genome shotgun (WGS) entry which is preliminary data.</text>
</comment>
<keyword evidence="2" id="KW-1185">Reference proteome</keyword>
<organism evidence="1 2">
    <name type="scientific">Paraburkholderia graminis (strain ATCC 700544 / DSM 17151 / LMG 18924 / NCIMB 13744 / C4D1M)</name>
    <dbReference type="NCBI Taxonomy" id="396598"/>
    <lineage>
        <taxon>Bacteria</taxon>
        <taxon>Pseudomonadati</taxon>
        <taxon>Pseudomonadota</taxon>
        <taxon>Betaproteobacteria</taxon>
        <taxon>Burkholderiales</taxon>
        <taxon>Burkholderiaceae</taxon>
        <taxon>Paraburkholderia</taxon>
    </lineage>
</organism>
<reference evidence="1 2" key="1">
    <citation type="submission" date="2008-03" db="EMBL/GenBank/DDBJ databases">
        <title>Sequencing of the draft genome and assembly of Burkholderia graminis C4D1M.</title>
        <authorList>
            <consortium name="US DOE Joint Genome Institute (JGI-PGF)"/>
            <person name="Copeland A."/>
            <person name="Lucas S."/>
            <person name="Lapidus A."/>
            <person name="Glavina del Rio T."/>
            <person name="Dalin E."/>
            <person name="Tice H."/>
            <person name="Bruce D."/>
            <person name="Goodwin L."/>
            <person name="Pitluck S."/>
            <person name="Larimer F."/>
            <person name="Land M.L."/>
            <person name="Hauser L."/>
            <person name="Tiedje J."/>
            <person name="Richardson P."/>
        </authorList>
    </citation>
    <scope>NUCLEOTIDE SEQUENCE [LARGE SCALE GENOMIC DNA]</scope>
    <source>
        <strain evidence="2">ATCC 700544 / DSM 17151 / LMG 18924 / NCIMB 13744 / C4D1M</strain>
    </source>
</reference>
<dbReference type="EMBL" id="ABLD01000013">
    <property type="protein sequence ID" value="EDT09101.1"/>
    <property type="molecule type" value="Genomic_DNA"/>
</dbReference>
<protein>
    <submittedName>
        <fullName evidence="1">Uncharacterized protein</fullName>
    </submittedName>
</protein>
<name>B1G488_PARG4</name>
<dbReference type="AlphaFoldDB" id="B1G488"/>
<evidence type="ECO:0000313" key="1">
    <source>
        <dbReference type="EMBL" id="EDT09101.1"/>
    </source>
</evidence>
<accession>B1G488</accession>
<sequence length="44" mass="4769">MVNPGQKLQDSGHAMVGDCAIVCVYAGTIHRCYVIVRHATSETH</sequence>
<gene>
    <name evidence="1" type="ORF">BgramDRAFT_4153</name>
</gene>